<protein>
    <submittedName>
        <fullName evidence="12">Uncharacterized protein</fullName>
    </submittedName>
</protein>
<proteinExistence type="inferred from homology"/>
<evidence type="ECO:0000256" key="7">
    <source>
        <dbReference type="ARBA" id="ARBA00022884"/>
    </source>
</evidence>
<dbReference type="SUPFAM" id="SSF54211">
    <property type="entry name" value="Ribosomal protein S5 domain 2-like"/>
    <property type="match status" value="1"/>
</dbReference>
<dbReference type="InParanoid" id="A0A067M246"/>
<dbReference type="GO" id="GO:0016075">
    <property type="term" value="P:rRNA catabolic process"/>
    <property type="evidence" value="ECO:0007669"/>
    <property type="project" value="TreeGrafter"/>
</dbReference>
<keyword evidence="8" id="KW-0539">Nucleus</keyword>
<comment type="similarity">
    <text evidence="3">Belongs to the RNase PH family.</text>
</comment>
<dbReference type="SUPFAM" id="SSF55666">
    <property type="entry name" value="Ribonuclease PH domain 2-like"/>
    <property type="match status" value="1"/>
</dbReference>
<evidence type="ECO:0000256" key="9">
    <source>
        <dbReference type="SAM" id="MobiDB-lite"/>
    </source>
</evidence>
<dbReference type="FunCoup" id="A0A067M246">
    <property type="interactions" value="136"/>
</dbReference>
<organism evidence="12 13">
    <name type="scientific">Botryobasidium botryosum (strain FD-172 SS1)</name>
    <dbReference type="NCBI Taxonomy" id="930990"/>
    <lineage>
        <taxon>Eukaryota</taxon>
        <taxon>Fungi</taxon>
        <taxon>Dikarya</taxon>
        <taxon>Basidiomycota</taxon>
        <taxon>Agaricomycotina</taxon>
        <taxon>Agaricomycetes</taxon>
        <taxon>Cantharellales</taxon>
        <taxon>Botryobasidiaceae</taxon>
        <taxon>Botryobasidium</taxon>
    </lineage>
</organism>
<dbReference type="GO" id="GO:0006364">
    <property type="term" value="P:rRNA processing"/>
    <property type="evidence" value="ECO:0007669"/>
    <property type="project" value="UniProtKB-KW"/>
</dbReference>
<evidence type="ECO:0000256" key="8">
    <source>
        <dbReference type="ARBA" id="ARBA00023242"/>
    </source>
</evidence>
<evidence type="ECO:0000256" key="6">
    <source>
        <dbReference type="ARBA" id="ARBA00022835"/>
    </source>
</evidence>
<dbReference type="GO" id="GO:0034475">
    <property type="term" value="P:U4 snRNA 3'-end processing"/>
    <property type="evidence" value="ECO:0007669"/>
    <property type="project" value="TreeGrafter"/>
</dbReference>
<dbReference type="Pfam" id="PF01138">
    <property type="entry name" value="RNase_PH"/>
    <property type="match status" value="1"/>
</dbReference>
<evidence type="ECO:0000256" key="2">
    <source>
        <dbReference type="ARBA" id="ARBA00004496"/>
    </source>
</evidence>
<evidence type="ECO:0000313" key="13">
    <source>
        <dbReference type="Proteomes" id="UP000027195"/>
    </source>
</evidence>
<comment type="subcellular location">
    <subcellularLocation>
        <location evidence="2">Cytoplasm</location>
    </subcellularLocation>
    <subcellularLocation>
        <location evidence="1">Nucleus</location>
    </subcellularLocation>
</comment>
<feature type="compositionally biased region" description="Basic and acidic residues" evidence="9">
    <location>
        <begin position="1"/>
        <end position="11"/>
    </location>
</feature>
<dbReference type="GO" id="GO:0000177">
    <property type="term" value="C:cytoplasmic exosome (RNase complex)"/>
    <property type="evidence" value="ECO:0007669"/>
    <property type="project" value="TreeGrafter"/>
</dbReference>
<dbReference type="InterPro" id="IPR036345">
    <property type="entry name" value="ExoRNase_PH_dom2_sf"/>
</dbReference>
<evidence type="ECO:0000259" key="11">
    <source>
        <dbReference type="Pfam" id="PF03725"/>
    </source>
</evidence>
<dbReference type="Pfam" id="PF03725">
    <property type="entry name" value="RNase_PH_C"/>
    <property type="match status" value="1"/>
</dbReference>
<dbReference type="HOGENOM" id="CLU_063514_1_2_1"/>
<sequence>MAQTTDRRRIVGPESSAPPVFEIDEQKRSQDPPLPSRSKRSPRDIRPIFLQTGLISQANGSAYIETERTKIACAVYGPRQLKNTAYSEKGKLNVEVKFAPFSCTRRRAPMKDAEDRPISLLIAQSLLPSIRLELFPKSSIDIFITVLENDGTEGCVAAGATAASAALADAGIELIALSTSCSASVIGDGPEIWLDPTEEESKAARGTMTVSYLPALGTLTNVWQTGKMSPDEAMQCVEKCVERCTDIHHVVSKTLLDSAQARLGSNP</sequence>
<dbReference type="InterPro" id="IPR027408">
    <property type="entry name" value="PNPase/RNase_PH_dom_sf"/>
</dbReference>
<reference evidence="13" key="1">
    <citation type="journal article" date="2014" name="Proc. Natl. Acad. Sci. U.S.A.">
        <title>Extensive sampling of basidiomycete genomes demonstrates inadequacy of the white-rot/brown-rot paradigm for wood decay fungi.</title>
        <authorList>
            <person name="Riley R."/>
            <person name="Salamov A.A."/>
            <person name="Brown D.W."/>
            <person name="Nagy L.G."/>
            <person name="Floudas D."/>
            <person name="Held B.W."/>
            <person name="Levasseur A."/>
            <person name="Lombard V."/>
            <person name="Morin E."/>
            <person name="Otillar R."/>
            <person name="Lindquist E.A."/>
            <person name="Sun H."/>
            <person name="LaButti K.M."/>
            <person name="Schmutz J."/>
            <person name="Jabbour D."/>
            <person name="Luo H."/>
            <person name="Baker S.E."/>
            <person name="Pisabarro A.G."/>
            <person name="Walton J.D."/>
            <person name="Blanchette R.A."/>
            <person name="Henrissat B."/>
            <person name="Martin F."/>
            <person name="Cullen D."/>
            <person name="Hibbett D.S."/>
            <person name="Grigoriev I.V."/>
        </authorList>
    </citation>
    <scope>NUCLEOTIDE SEQUENCE [LARGE SCALE GENOMIC DNA]</scope>
    <source>
        <strain evidence="13">FD-172 SS1</strain>
    </source>
</reference>
<dbReference type="InterPro" id="IPR001247">
    <property type="entry name" value="ExoRNase_PH_dom1"/>
</dbReference>
<keyword evidence="4" id="KW-0963">Cytoplasm</keyword>
<dbReference type="CDD" id="cd11371">
    <property type="entry name" value="RNase_PH_MTR3"/>
    <property type="match status" value="1"/>
</dbReference>
<dbReference type="EMBL" id="KL198086">
    <property type="protein sequence ID" value="KDQ08775.1"/>
    <property type="molecule type" value="Genomic_DNA"/>
</dbReference>
<evidence type="ECO:0000259" key="10">
    <source>
        <dbReference type="Pfam" id="PF01138"/>
    </source>
</evidence>
<dbReference type="GO" id="GO:0005730">
    <property type="term" value="C:nucleolus"/>
    <property type="evidence" value="ECO:0007669"/>
    <property type="project" value="TreeGrafter"/>
</dbReference>
<dbReference type="STRING" id="930990.A0A067M246"/>
<evidence type="ECO:0000256" key="3">
    <source>
        <dbReference type="ARBA" id="ARBA00006678"/>
    </source>
</evidence>
<dbReference type="PANTHER" id="PTHR11953:SF2">
    <property type="entry name" value="EXOSOME COMPLEX COMPONENT MTR3"/>
    <property type="match status" value="1"/>
</dbReference>
<evidence type="ECO:0000256" key="1">
    <source>
        <dbReference type="ARBA" id="ARBA00004123"/>
    </source>
</evidence>
<dbReference type="OrthoDB" id="2504340at2759"/>
<accession>A0A067M246</accession>
<dbReference type="InterPro" id="IPR050080">
    <property type="entry name" value="RNase_PH"/>
</dbReference>
<evidence type="ECO:0000313" key="12">
    <source>
        <dbReference type="EMBL" id="KDQ08775.1"/>
    </source>
</evidence>
<dbReference type="GO" id="GO:0071028">
    <property type="term" value="P:nuclear mRNA surveillance"/>
    <property type="evidence" value="ECO:0007669"/>
    <property type="project" value="TreeGrafter"/>
</dbReference>
<dbReference type="Gene3D" id="3.30.230.70">
    <property type="entry name" value="GHMP Kinase, N-terminal domain"/>
    <property type="match status" value="1"/>
</dbReference>
<keyword evidence="5" id="KW-0698">rRNA processing</keyword>
<dbReference type="InterPro" id="IPR020568">
    <property type="entry name" value="Ribosomal_Su5_D2-typ_SF"/>
</dbReference>
<dbReference type="InterPro" id="IPR015847">
    <property type="entry name" value="ExoRNase_PH_dom2"/>
</dbReference>
<feature type="domain" description="Exoribonuclease phosphorolytic" evidence="11">
    <location>
        <begin position="180"/>
        <end position="238"/>
    </location>
</feature>
<evidence type="ECO:0000256" key="4">
    <source>
        <dbReference type="ARBA" id="ARBA00022490"/>
    </source>
</evidence>
<feature type="domain" description="Exoribonuclease phosphorolytic" evidence="10">
    <location>
        <begin position="45"/>
        <end position="173"/>
    </location>
</feature>
<keyword evidence="6" id="KW-0271">Exosome</keyword>
<feature type="region of interest" description="Disordered" evidence="9">
    <location>
        <begin position="1"/>
        <end position="42"/>
    </location>
</feature>
<keyword evidence="13" id="KW-1185">Reference proteome</keyword>
<keyword evidence="7" id="KW-0694">RNA-binding</keyword>
<evidence type="ECO:0000256" key="5">
    <source>
        <dbReference type="ARBA" id="ARBA00022552"/>
    </source>
</evidence>
<gene>
    <name evidence="12" type="ORF">BOTBODRAFT_558420</name>
</gene>
<dbReference type="GO" id="GO:0071051">
    <property type="term" value="P:poly(A)-dependent snoRNA 3'-end processing"/>
    <property type="evidence" value="ECO:0007669"/>
    <property type="project" value="TreeGrafter"/>
</dbReference>
<dbReference type="AlphaFoldDB" id="A0A067M246"/>
<dbReference type="Proteomes" id="UP000027195">
    <property type="component" value="Unassembled WGS sequence"/>
</dbReference>
<dbReference type="GO" id="GO:0000176">
    <property type="term" value="C:nuclear exosome (RNase complex)"/>
    <property type="evidence" value="ECO:0007669"/>
    <property type="project" value="TreeGrafter"/>
</dbReference>
<dbReference type="GO" id="GO:0003723">
    <property type="term" value="F:RNA binding"/>
    <property type="evidence" value="ECO:0007669"/>
    <property type="project" value="UniProtKB-KW"/>
</dbReference>
<name>A0A067M246_BOTB1</name>
<dbReference type="PANTHER" id="PTHR11953">
    <property type="entry name" value="EXOSOME COMPLEX COMPONENT"/>
    <property type="match status" value="1"/>
</dbReference>